<dbReference type="AlphaFoldDB" id="A0A371ATD0"/>
<dbReference type="RefSeq" id="WP_115482561.1">
    <property type="nucleotide sequence ID" value="NZ_QRCT01000045.1"/>
</dbReference>
<reference evidence="1 2" key="1">
    <citation type="submission" date="2018-07" db="EMBL/GenBank/DDBJ databases">
        <title>Anaerosacharophilus polymeroproducens gen. nov. sp. nov., an anaerobic bacterium isolated from salt field.</title>
        <authorList>
            <person name="Kim W."/>
            <person name="Yang S.-H."/>
            <person name="Oh J."/>
            <person name="Lee J.-H."/>
            <person name="Kwon K.K."/>
        </authorList>
    </citation>
    <scope>NUCLEOTIDE SEQUENCE [LARGE SCALE GENOMIC DNA]</scope>
    <source>
        <strain evidence="1 2">MCWD5</strain>
    </source>
</reference>
<evidence type="ECO:0008006" key="3">
    <source>
        <dbReference type="Google" id="ProtNLM"/>
    </source>
</evidence>
<dbReference type="EMBL" id="QRCT01000045">
    <property type="protein sequence ID" value="RDU22799.1"/>
    <property type="molecule type" value="Genomic_DNA"/>
</dbReference>
<evidence type="ECO:0000313" key="1">
    <source>
        <dbReference type="EMBL" id="RDU22799.1"/>
    </source>
</evidence>
<name>A0A371ATD0_9FIRM</name>
<comment type="caution">
    <text evidence="1">The sequence shown here is derived from an EMBL/GenBank/DDBJ whole genome shotgun (WGS) entry which is preliminary data.</text>
</comment>
<protein>
    <recommendedName>
        <fullName evidence="3">DUF115 domain-containing protein</fullName>
    </recommendedName>
</protein>
<gene>
    <name evidence="1" type="ORF">DWV06_12690</name>
</gene>
<proteinExistence type="predicted"/>
<evidence type="ECO:0000313" key="2">
    <source>
        <dbReference type="Proteomes" id="UP000255036"/>
    </source>
</evidence>
<dbReference type="OrthoDB" id="5291305at2"/>
<dbReference type="InterPro" id="IPR029063">
    <property type="entry name" value="SAM-dependent_MTases_sf"/>
</dbReference>
<dbReference type="SUPFAM" id="SSF53335">
    <property type="entry name" value="S-adenosyl-L-methionine-dependent methyltransferases"/>
    <property type="match status" value="1"/>
</dbReference>
<organism evidence="1 2">
    <name type="scientific">Anaerosacchariphilus polymeriproducens</name>
    <dbReference type="NCBI Taxonomy" id="1812858"/>
    <lineage>
        <taxon>Bacteria</taxon>
        <taxon>Bacillati</taxon>
        <taxon>Bacillota</taxon>
        <taxon>Clostridia</taxon>
        <taxon>Lachnospirales</taxon>
        <taxon>Lachnospiraceae</taxon>
        <taxon>Anaerosacchariphilus</taxon>
    </lineage>
</organism>
<keyword evidence="2" id="KW-1185">Reference proteome</keyword>
<dbReference type="Proteomes" id="UP000255036">
    <property type="component" value="Unassembled WGS sequence"/>
</dbReference>
<sequence>MRQIYDKCIYVNVKLKKCIEYIQAQNFEEAIISSAHIWIVISDMIKRMEELDPKQEIPMFEEKLVIHIINEIMKAKNNNNYIQVKDLIESQLQPIFISLQRELGLKAPITEPVFYNQNMENCMDYNPELANYIKEIPISIAEEFKFEEALSGNVILKRELKNQRTIHFHSIQDPWLEAQKFIDQCDNQNKERFLVFGLGWGFHIFELLDRYKEVIIFEADAALIRLWFEHRDIKGSIWGRGAQLIYDPDFKKLQMALGKLNREKDTFVIHYPSYINLQSEMIKFENMIKTERK</sequence>
<accession>A0A371ATD0</accession>